<keyword evidence="3" id="KW-1185">Reference proteome</keyword>
<dbReference type="Proteomes" id="UP000322214">
    <property type="component" value="Chromosome"/>
</dbReference>
<dbReference type="Pfam" id="PF04168">
    <property type="entry name" value="Alpha-E"/>
    <property type="match status" value="1"/>
</dbReference>
<evidence type="ECO:0000259" key="1">
    <source>
        <dbReference type="Pfam" id="PF04168"/>
    </source>
</evidence>
<dbReference type="AlphaFoldDB" id="A0A5B9PDV4"/>
<evidence type="ECO:0000313" key="3">
    <source>
        <dbReference type="Proteomes" id="UP000322214"/>
    </source>
</evidence>
<evidence type="ECO:0000313" key="2">
    <source>
        <dbReference type="EMBL" id="QEG24588.1"/>
    </source>
</evidence>
<dbReference type="PANTHER" id="PTHR34595">
    <property type="entry name" value="BLR5612 PROTEIN"/>
    <property type="match status" value="1"/>
</dbReference>
<organism evidence="2 3">
    <name type="scientific">Mariniblastus fucicola</name>
    <dbReference type="NCBI Taxonomy" id="980251"/>
    <lineage>
        <taxon>Bacteria</taxon>
        <taxon>Pseudomonadati</taxon>
        <taxon>Planctomycetota</taxon>
        <taxon>Planctomycetia</taxon>
        <taxon>Pirellulales</taxon>
        <taxon>Pirellulaceae</taxon>
        <taxon>Mariniblastus</taxon>
    </lineage>
</organism>
<dbReference type="STRING" id="980251.GCA_001642875_01060"/>
<gene>
    <name evidence="2" type="ORF">MFFC18_45090</name>
</gene>
<dbReference type="EMBL" id="CP042912">
    <property type="protein sequence ID" value="QEG24588.1"/>
    <property type="molecule type" value="Genomic_DNA"/>
</dbReference>
<dbReference type="OrthoDB" id="9803532at2"/>
<dbReference type="RefSeq" id="WP_075083848.1">
    <property type="nucleotide sequence ID" value="NZ_CP042912.1"/>
</dbReference>
<dbReference type="KEGG" id="mff:MFFC18_45090"/>
<protein>
    <recommendedName>
        <fullName evidence="1">DUF403 domain-containing protein</fullName>
    </recommendedName>
</protein>
<reference evidence="2 3" key="1">
    <citation type="submission" date="2019-08" db="EMBL/GenBank/DDBJ databases">
        <title>Deep-cultivation of Planctomycetes and their phenomic and genomic characterization uncovers novel biology.</title>
        <authorList>
            <person name="Wiegand S."/>
            <person name="Jogler M."/>
            <person name="Boedeker C."/>
            <person name="Pinto D."/>
            <person name="Vollmers J."/>
            <person name="Rivas-Marin E."/>
            <person name="Kohn T."/>
            <person name="Peeters S.H."/>
            <person name="Heuer A."/>
            <person name="Rast P."/>
            <person name="Oberbeckmann S."/>
            <person name="Bunk B."/>
            <person name="Jeske O."/>
            <person name="Meyerdierks A."/>
            <person name="Storesund J.E."/>
            <person name="Kallscheuer N."/>
            <person name="Luecker S."/>
            <person name="Lage O.M."/>
            <person name="Pohl T."/>
            <person name="Merkel B.J."/>
            <person name="Hornburger P."/>
            <person name="Mueller R.-W."/>
            <person name="Bruemmer F."/>
            <person name="Labrenz M."/>
            <person name="Spormann A.M."/>
            <person name="Op den Camp H."/>
            <person name="Overmann J."/>
            <person name="Amann R."/>
            <person name="Jetten M.S.M."/>
            <person name="Mascher T."/>
            <person name="Medema M.H."/>
            <person name="Devos D.P."/>
            <person name="Kaster A.-K."/>
            <person name="Ovreas L."/>
            <person name="Rohde M."/>
            <person name="Galperin M.Y."/>
            <person name="Jogler C."/>
        </authorList>
    </citation>
    <scope>NUCLEOTIDE SEQUENCE [LARGE SCALE GENOMIC DNA]</scope>
    <source>
        <strain evidence="2 3">FC18</strain>
    </source>
</reference>
<feature type="domain" description="DUF403" evidence="1">
    <location>
        <begin position="1"/>
        <end position="311"/>
    </location>
</feature>
<proteinExistence type="predicted"/>
<dbReference type="PANTHER" id="PTHR34595:SF7">
    <property type="entry name" value="SLL1039 PROTEIN"/>
    <property type="match status" value="1"/>
</dbReference>
<name>A0A5B9PDV4_9BACT</name>
<dbReference type="InterPro" id="IPR007296">
    <property type="entry name" value="DUF403"/>
</dbReference>
<accession>A0A5B9PDV4</accession>
<dbReference type="InterPro" id="IPR051680">
    <property type="entry name" value="ATP-dep_Glu-Cys_Ligase-2"/>
</dbReference>
<sequence length="328" mass="37023">MLSRVADSVYWLGRYVERAENVARFIDVNYNLTLGEIDSFNNQWSPLVYVSGDHKDFEERYGSPNRENVLRFLTTDKENANSIASCIASARENARAIRDIIPNAIWEQLNRFHLMVKEAAASDTPIFEPQEFCEQVRLASHLFIGTGDATMSHGEAWHFSQLGRMIERADKTSRLIDVQYFVLLPEARDVGSPLDVVRWSALLKSASALVMYRRVHGRITPEKVANFLILNPDFPRSIHHCVVNAMQSLRHITGSAQDSFCNASEQYVGQLGSRLIYASIEDIIQQGLHEYVDDLQAQLNTIGQAIAADYFSRPPVETNGLVTEVSQS</sequence>